<dbReference type="STRING" id="361077.A0A151Z7P6"/>
<sequence>MMIRFGSDLKILENLLQLKYPGGVSGNNQSNNNDTNNSSNGTHGNTIAIDMSDNTIDTNCTSMKFSTITLSMDSNHSNSSSFESSVGKYSIENSSFKLIATQNEVTKSQQDRGLVNTHNNNNNNNNSNNTPSSAHSSLDDNLFKVPSSPVDSLSSLSSSLSTSNSSSSLISTSSHSPISSPILLSEKLILSPPSPLIQSNPTTPRSSSSSTASNNSNSKKRKMKSNGNSSNHNSNSSSSSQPTIPEGYKCKCGATTPGQGPTCKWRRGIDNEILCNSCGLQQIKNPTCIVCSKVFNKKDTSPNNLWIRCDDCKRWVMSICDKSITDISQYDNINPDNKAYACPHCKEKTIQIYSFDNNTYSTISTFVNDNNNNNNNSNSNNNNNTNTSKKFTRNIKGPKKNLSLLQNSNKSSKVKENNNNSNSYSTSKSNKKKVKIDNDSLSSSSTTPSSTPISNSLETQDFKEKLNSLSDLMKSQIDKTNIQLLNEIENYKNMLIQEREKRLKDSIELYKESKRVLKQNILEAKKVIENELK</sequence>
<feature type="compositionally biased region" description="Low complexity" evidence="2">
    <location>
        <begin position="206"/>
        <end position="217"/>
    </location>
</feature>
<feature type="compositionally biased region" description="Low complexity" evidence="2">
    <location>
        <begin position="26"/>
        <end position="46"/>
    </location>
</feature>
<feature type="compositionally biased region" description="Low complexity" evidence="2">
    <location>
        <begin position="439"/>
        <end position="457"/>
    </location>
</feature>
<keyword evidence="5" id="KW-1185">Reference proteome</keyword>
<dbReference type="InterPro" id="IPR011011">
    <property type="entry name" value="Znf_FYVE_PHD"/>
</dbReference>
<feature type="compositionally biased region" description="Low complexity" evidence="2">
    <location>
        <begin position="370"/>
        <end position="388"/>
    </location>
</feature>
<name>A0A151Z7P6_TIELA</name>
<comment type="caution">
    <text evidence="4">The sequence shown here is derived from an EMBL/GenBank/DDBJ whole genome shotgun (WGS) entry which is preliminary data.</text>
</comment>
<dbReference type="OrthoDB" id="308383at2759"/>
<dbReference type="AlphaFoldDB" id="A0A151Z7P6"/>
<dbReference type="Proteomes" id="UP000076078">
    <property type="component" value="Unassembled WGS sequence"/>
</dbReference>
<keyword evidence="1" id="KW-0479">Metal-binding</keyword>
<evidence type="ECO:0000256" key="2">
    <source>
        <dbReference type="SAM" id="MobiDB-lite"/>
    </source>
</evidence>
<feature type="region of interest" description="Disordered" evidence="2">
    <location>
        <begin position="193"/>
        <end position="243"/>
    </location>
</feature>
<evidence type="ECO:0000313" key="4">
    <source>
        <dbReference type="EMBL" id="KYQ89955.1"/>
    </source>
</evidence>
<feature type="compositionally biased region" description="Low complexity" evidence="2">
    <location>
        <begin position="400"/>
        <end position="428"/>
    </location>
</feature>
<feature type="domain" description="GATA-type" evidence="3">
    <location>
        <begin position="265"/>
        <end position="280"/>
    </location>
</feature>
<dbReference type="EMBL" id="LODT01000037">
    <property type="protein sequence ID" value="KYQ89955.1"/>
    <property type="molecule type" value="Genomic_DNA"/>
</dbReference>
<keyword evidence="1" id="KW-0862">Zinc</keyword>
<accession>A0A151Z7P6</accession>
<organism evidence="4 5">
    <name type="scientific">Tieghemostelium lacteum</name>
    <name type="common">Slime mold</name>
    <name type="synonym">Dictyostelium lacteum</name>
    <dbReference type="NCBI Taxonomy" id="361077"/>
    <lineage>
        <taxon>Eukaryota</taxon>
        <taxon>Amoebozoa</taxon>
        <taxon>Evosea</taxon>
        <taxon>Eumycetozoa</taxon>
        <taxon>Dictyostelia</taxon>
        <taxon>Dictyosteliales</taxon>
        <taxon>Raperosteliaceae</taxon>
        <taxon>Tieghemostelium</taxon>
    </lineage>
</organism>
<reference evidence="4 5" key="1">
    <citation type="submission" date="2015-12" db="EMBL/GenBank/DDBJ databases">
        <title>Dictyostelia acquired genes for synthesis and detection of signals that induce cell-type specialization by lateral gene transfer from prokaryotes.</title>
        <authorList>
            <person name="Gloeckner G."/>
            <person name="Schaap P."/>
        </authorList>
    </citation>
    <scope>NUCLEOTIDE SEQUENCE [LARGE SCALE GENOMIC DNA]</scope>
    <source>
        <strain evidence="4 5">TK</strain>
    </source>
</reference>
<evidence type="ECO:0000313" key="5">
    <source>
        <dbReference type="Proteomes" id="UP000076078"/>
    </source>
</evidence>
<feature type="compositionally biased region" description="Low complexity" evidence="2">
    <location>
        <begin position="146"/>
        <end position="176"/>
    </location>
</feature>
<dbReference type="InterPro" id="IPR000679">
    <property type="entry name" value="Znf_GATA"/>
</dbReference>
<gene>
    <name evidence="4" type="ORF">DLAC_08526</name>
</gene>
<dbReference type="SUPFAM" id="SSF57903">
    <property type="entry name" value="FYVE/PHD zinc finger"/>
    <property type="match status" value="1"/>
</dbReference>
<dbReference type="GO" id="GO:0006355">
    <property type="term" value="P:regulation of DNA-templated transcription"/>
    <property type="evidence" value="ECO:0007669"/>
    <property type="project" value="InterPro"/>
</dbReference>
<evidence type="ECO:0000256" key="1">
    <source>
        <dbReference type="PROSITE-ProRule" id="PRU00094"/>
    </source>
</evidence>
<evidence type="ECO:0000259" key="3">
    <source>
        <dbReference type="PROSITE" id="PS50114"/>
    </source>
</evidence>
<dbReference type="InterPro" id="IPR013083">
    <property type="entry name" value="Znf_RING/FYVE/PHD"/>
</dbReference>
<dbReference type="PROSITE" id="PS50114">
    <property type="entry name" value="GATA_ZN_FINGER_2"/>
    <property type="match status" value="1"/>
</dbReference>
<feature type="region of interest" description="Disordered" evidence="2">
    <location>
        <begin position="105"/>
        <end position="176"/>
    </location>
</feature>
<keyword evidence="1" id="KW-0863">Zinc-finger</keyword>
<dbReference type="GO" id="GO:0043565">
    <property type="term" value="F:sequence-specific DNA binding"/>
    <property type="evidence" value="ECO:0007669"/>
    <property type="project" value="InterPro"/>
</dbReference>
<feature type="compositionally biased region" description="Basic residues" evidence="2">
    <location>
        <begin position="390"/>
        <end position="399"/>
    </location>
</feature>
<feature type="region of interest" description="Disordered" evidence="2">
    <location>
        <begin position="366"/>
        <end position="459"/>
    </location>
</feature>
<feature type="compositionally biased region" description="Low complexity" evidence="2">
    <location>
        <begin position="225"/>
        <end position="240"/>
    </location>
</feature>
<proteinExistence type="predicted"/>
<protein>
    <submittedName>
        <fullName evidence="4">Transcription factor</fullName>
    </submittedName>
</protein>
<feature type="region of interest" description="Disordered" evidence="2">
    <location>
        <begin position="23"/>
        <end position="46"/>
    </location>
</feature>
<dbReference type="GO" id="GO:0008270">
    <property type="term" value="F:zinc ion binding"/>
    <property type="evidence" value="ECO:0007669"/>
    <property type="project" value="UniProtKB-KW"/>
</dbReference>
<dbReference type="Gene3D" id="3.30.40.10">
    <property type="entry name" value="Zinc/RING finger domain, C3HC4 (zinc finger)"/>
    <property type="match status" value="1"/>
</dbReference>
<dbReference type="InParanoid" id="A0A151Z7P6"/>
<feature type="compositionally biased region" description="Low complexity" evidence="2">
    <location>
        <begin position="116"/>
        <end position="136"/>
    </location>
</feature>